<name>A0A6M3II65_9ZZZZ</name>
<evidence type="ECO:0000313" key="1">
    <source>
        <dbReference type="EMBL" id="QJA56132.1"/>
    </source>
</evidence>
<gene>
    <name evidence="1" type="ORF">MM415B01925_0009</name>
</gene>
<organism evidence="1">
    <name type="scientific">viral metagenome</name>
    <dbReference type="NCBI Taxonomy" id="1070528"/>
    <lineage>
        <taxon>unclassified sequences</taxon>
        <taxon>metagenomes</taxon>
        <taxon>organismal metagenomes</taxon>
    </lineage>
</organism>
<dbReference type="InterPro" id="IPR035198">
    <property type="entry name" value="SU10_MCP"/>
</dbReference>
<proteinExistence type="predicted"/>
<protein>
    <submittedName>
        <fullName evidence="1">Putative capsid protein</fullName>
    </submittedName>
</protein>
<dbReference type="Pfam" id="PF17236">
    <property type="entry name" value="SU10_MCP"/>
    <property type="match status" value="1"/>
</dbReference>
<dbReference type="AlphaFoldDB" id="A0A6M3II65"/>
<sequence length="426" mass="47419">MAFLGMRGNGDWVTDQRPKSWREGILFLYPNGMAPLTAILSKMKEQKVDDPEFNWWTKGLAAQRGTVTNVYTDILTTAYTTGGAAGDTLYVNISTEATCKEFRVGHQVLLRNSANYADDTNAKVTAVVLNGTSSYVAVTLLEADPTTTGIADCNTILVIGNINAEGAAMPNAIAYDPTKYYNYTQIFRTPLSITRTARMTRLRTGDAYKEAKREALELHSIEMEKAFLWGVPTEGTGSNGKPERTTGGLIYNVVNNGGNVSDFTTQTTFTNVSWLDAGEEWLDYELEETFRYGSGDKLAFCGSGVLLQINKLVKEYGNFEFNPKTKSYGIQVTEWHTPFGMINLMTHPLFSYETTNRNTMVIFEPKDLTYRYITDTTFYPDPDKQNTGRGRIDGTDEEFLTECGLEFHHPSKCAYLNGFGSDNGTP</sequence>
<dbReference type="EMBL" id="MT141201">
    <property type="protein sequence ID" value="QJA56132.1"/>
    <property type="molecule type" value="Genomic_DNA"/>
</dbReference>
<accession>A0A6M3II65</accession>
<reference evidence="1" key="1">
    <citation type="submission" date="2020-03" db="EMBL/GenBank/DDBJ databases">
        <title>The deep terrestrial virosphere.</title>
        <authorList>
            <person name="Holmfeldt K."/>
            <person name="Nilsson E."/>
            <person name="Simone D."/>
            <person name="Lopez-Fernandez M."/>
            <person name="Wu X."/>
            <person name="de Brujin I."/>
            <person name="Lundin D."/>
            <person name="Andersson A."/>
            <person name="Bertilsson S."/>
            <person name="Dopson M."/>
        </authorList>
    </citation>
    <scope>NUCLEOTIDE SEQUENCE</scope>
    <source>
        <strain evidence="1">MM415B01925</strain>
    </source>
</reference>